<name>A0A4Y7WMY0_9BACI</name>
<evidence type="ECO:0008006" key="3">
    <source>
        <dbReference type="Google" id="ProtNLM"/>
    </source>
</evidence>
<dbReference type="EMBL" id="SNUX01000002">
    <property type="protein sequence ID" value="TES49751.1"/>
    <property type="molecule type" value="Genomic_DNA"/>
</dbReference>
<protein>
    <recommendedName>
        <fullName evidence="3">DUF3139 domain-containing protein</fullName>
    </recommendedName>
</protein>
<dbReference type="AlphaFoldDB" id="A0A4Y7WMY0"/>
<dbReference type="RefSeq" id="WP_055735578.1">
    <property type="nucleotide sequence ID" value="NZ_LDIM01000006.1"/>
</dbReference>
<dbReference type="Proteomes" id="UP000298210">
    <property type="component" value="Unassembled WGS sequence"/>
</dbReference>
<reference evidence="1 2" key="1">
    <citation type="submission" date="2019-03" db="EMBL/GenBank/DDBJ databases">
        <authorList>
            <person name="Liu G."/>
        </authorList>
    </citation>
    <scope>NUCLEOTIDE SEQUENCE [LARGE SCALE GENOMIC DNA]</scope>
    <source>
        <strain evidence="1 2">DSM 19099</strain>
    </source>
</reference>
<sequence>MKENGNRGLLTAILVCLILLVLGFGNGGTDMGSDFPQQIETFANEDQVLSLGDDKIIIHTSYNEIIVLQWNIDTQTFEKIQTYDYMLEE</sequence>
<evidence type="ECO:0000313" key="2">
    <source>
        <dbReference type="Proteomes" id="UP000298210"/>
    </source>
</evidence>
<proteinExistence type="predicted"/>
<evidence type="ECO:0000313" key="1">
    <source>
        <dbReference type="EMBL" id="TES49751.1"/>
    </source>
</evidence>
<accession>A0A4Y7WMY0</accession>
<comment type="caution">
    <text evidence="1">The sequence shown here is derived from an EMBL/GenBank/DDBJ whole genome shotgun (WGS) entry which is preliminary data.</text>
</comment>
<organism evidence="1 2">
    <name type="scientific">Shouchella lehensis</name>
    <dbReference type="NCBI Taxonomy" id="300825"/>
    <lineage>
        <taxon>Bacteria</taxon>
        <taxon>Bacillati</taxon>
        <taxon>Bacillota</taxon>
        <taxon>Bacilli</taxon>
        <taxon>Bacillales</taxon>
        <taxon>Bacillaceae</taxon>
        <taxon>Shouchella</taxon>
    </lineage>
</organism>
<gene>
    <name evidence="1" type="ORF">E2L03_09855</name>
</gene>